<protein>
    <submittedName>
        <fullName evidence="1">Uncharacterized protein</fullName>
    </submittedName>
</protein>
<proteinExistence type="predicted"/>
<dbReference type="PANTHER" id="PTHR11533:SF172">
    <property type="entry name" value="AMINOPEPTIDASE N"/>
    <property type="match status" value="1"/>
</dbReference>
<keyword evidence="2" id="KW-1185">Reference proteome</keyword>
<evidence type="ECO:0000313" key="2">
    <source>
        <dbReference type="Proteomes" id="UP001162483"/>
    </source>
</evidence>
<comment type="caution">
    <text evidence="1">The sequence shown here is derived from an EMBL/GenBank/DDBJ whole genome shotgun (WGS) entry which is preliminary data.</text>
</comment>
<feature type="non-terminal residue" evidence="1">
    <location>
        <position position="109"/>
    </location>
</feature>
<evidence type="ECO:0000313" key="1">
    <source>
        <dbReference type="EMBL" id="CAI9570872.1"/>
    </source>
</evidence>
<reference evidence="1" key="1">
    <citation type="submission" date="2023-05" db="EMBL/GenBank/DDBJ databases">
        <authorList>
            <person name="Stuckert A."/>
        </authorList>
    </citation>
    <scope>NUCLEOTIDE SEQUENCE</scope>
</reference>
<dbReference type="Proteomes" id="UP001162483">
    <property type="component" value="Unassembled WGS sequence"/>
</dbReference>
<organism evidence="1 2">
    <name type="scientific">Staurois parvus</name>
    <dbReference type="NCBI Taxonomy" id="386267"/>
    <lineage>
        <taxon>Eukaryota</taxon>
        <taxon>Metazoa</taxon>
        <taxon>Chordata</taxon>
        <taxon>Craniata</taxon>
        <taxon>Vertebrata</taxon>
        <taxon>Euteleostomi</taxon>
        <taxon>Amphibia</taxon>
        <taxon>Batrachia</taxon>
        <taxon>Anura</taxon>
        <taxon>Neobatrachia</taxon>
        <taxon>Ranoidea</taxon>
        <taxon>Ranidae</taxon>
        <taxon>Staurois</taxon>
    </lineage>
</organism>
<dbReference type="EMBL" id="CATNWA010014356">
    <property type="protein sequence ID" value="CAI9570872.1"/>
    <property type="molecule type" value="Genomic_DNA"/>
</dbReference>
<name>A0ABN9DI92_9NEOB</name>
<dbReference type="Gene3D" id="2.60.40.1910">
    <property type="match status" value="1"/>
</dbReference>
<sequence>MDTWVLQMGFPVVTVDTVPGVFSEQKHFLLDPDSDVDRPSEFGYIWKVPISYLKSNGQNGTWWLTGQRDRNDAFMVSETDWILVNLDVTGYYRVNYDNKNWNNLLNQLN</sequence>
<dbReference type="InterPro" id="IPR050344">
    <property type="entry name" value="Peptidase_M1_aminopeptidases"/>
</dbReference>
<gene>
    <name evidence="1" type="ORF">SPARVUS_LOCUS7157902</name>
</gene>
<dbReference type="PANTHER" id="PTHR11533">
    <property type="entry name" value="PROTEASE M1 ZINC METALLOPROTEASE"/>
    <property type="match status" value="1"/>
</dbReference>
<accession>A0ABN9DI92</accession>